<keyword evidence="1" id="KW-0830">Ubiquinone</keyword>
<proteinExistence type="predicted"/>
<protein>
    <submittedName>
        <fullName evidence="1">Ubiquinone biosynthesis protein Coq4</fullName>
    </submittedName>
</protein>
<organism evidence="1 2">
    <name type="scientific">Edaphosphingomonas laterariae</name>
    <dbReference type="NCBI Taxonomy" id="861865"/>
    <lineage>
        <taxon>Bacteria</taxon>
        <taxon>Pseudomonadati</taxon>
        <taxon>Pseudomonadota</taxon>
        <taxon>Alphaproteobacteria</taxon>
        <taxon>Sphingomonadales</taxon>
        <taxon>Rhizorhabdaceae</taxon>
        <taxon>Edaphosphingomonas</taxon>
    </lineage>
</organism>
<name>A0A239HCR1_9SPHN</name>
<dbReference type="RefSeq" id="WP_089220241.1">
    <property type="nucleotide sequence ID" value="NZ_FZOS01000016.1"/>
</dbReference>
<dbReference type="Proteomes" id="UP000198281">
    <property type="component" value="Unassembled WGS sequence"/>
</dbReference>
<gene>
    <name evidence="1" type="ORF">SAMN06295912_11634</name>
</gene>
<evidence type="ECO:0000313" key="1">
    <source>
        <dbReference type="EMBL" id="SNS78808.1"/>
    </source>
</evidence>
<dbReference type="OrthoDB" id="7491298at2"/>
<dbReference type="EMBL" id="FZOS01000016">
    <property type="protein sequence ID" value="SNS78808.1"/>
    <property type="molecule type" value="Genomic_DNA"/>
</dbReference>
<sequence length="277" mass="30964">MNKPIELNKDEASYLMGAAEPPTSSVLISNSKYLNNPLFRDVYAQFGLKRDGHDLPAAYLIPQLSRAFGEVTDYGHVFGALAAEKARIPEFAEWLDARFLSNFTAELVEGCKPGTLGSLMHDFIVKSGLDIDFMYTGAPANDFEYLVKRRVQNHDIEHMVTGLDPSPVGEIALIAANTIANSNYFQGDFVHELNAYGSILMSTSVSRAGLHYPNVLPTLLEGMARGYAVGAKQKKPFFMIRWEDYLDWQIADIREEFGFQDGPALGDWEWTYDAFRG</sequence>
<dbReference type="GO" id="GO:0006744">
    <property type="term" value="P:ubiquinone biosynthetic process"/>
    <property type="evidence" value="ECO:0007669"/>
    <property type="project" value="InterPro"/>
</dbReference>
<evidence type="ECO:0000313" key="2">
    <source>
        <dbReference type="Proteomes" id="UP000198281"/>
    </source>
</evidence>
<dbReference type="AlphaFoldDB" id="A0A239HCR1"/>
<dbReference type="InterPro" id="IPR007715">
    <property type="entry name" value="Coq4"/>
</dbReference>
<keyword evidence="2" id="KW-1185">Reference proteome</keyword>
<accession>A0A239HCR1</accession>
<dbReference type="Pfam" id="PF05019">
    <property type="entry name" value="Coq4"/>
    <property type="match status" value="1"/>
</dbReference>
<reference evidence="2" key="1">
    <citation type="submission" date="2017-06" db="EMBL/GenBank/DDBJ databases">
        <authorList>
            <person name="Varghese N."/>
            <person name="Submissions S."/>
        </authorList>
    </citation>
    <scope>NUCLEOTIDE SEQUENCE [LARGE SCALE GENOMIC DNA]</scope>
    <source>
        <strain evidence="2">LNB2</strain>
    </source>
</reference>